<feature type="signal peptide" evidence="1">
    <location>
        <begin position="1"/>
        <end position="23"/>
    </location>
</feature>
<reference evidence="2 4" key="2">
    <citation type="journal article" date="2013" name="Nature">
        <title>Insights into bilaterian evolution from three spiralian genomes.</title>
        <authorList>
            <person name="Simakov O."/>
            <person name="Marletaz F."/>
            <person name="Cho S.J."/>
            <person name="Edsinger-Gonzales E."/>
            <person name="Havlak P."/>
            <person name="Hellsten U."/>
            <person name="Kuo D.H."/>
            <person name="Larsson T."/>
            <person name="Lv J."/>
            <person name="Arendt D."/>
            <person name="Savage R."/>
            <person name="Osoegawa K."/>
            <person name="de Jong P."/>
            <person name="Grimwood J."/>
            <person name="Chapman J.A."/>
            <person name="Shapiro H."/>
            <person name="Aerts A."/>
            <person name="Otillar R.P."/>
            <person name="Terry A.Y."/>
            <person name="Boore J.L."/>
            <person name="Grigoriev I.V."/>
            <person name="Lindberg D.R."/>
            <person name="Seaver E.C."/>
            <person name="Weisblat D.A."/>
            <person name="Putnam N.H."/>
            <person name="Rokhsar D.S."/>
        </authorList>
    </citation>
    <scope>NUCLEOTIDE SEQUENCE</scope>
</reference>
<dbReference type="PANTHER" id="PTHR24269:SF16">
    <property type="entry name" value="PROTEIN SLG1"/>
    <property type="match status" value="1"/>
</dbReference>
<dbReference type="GO" id="GO:0004888">
    <property type="term" value="F:transmembrane signaling receptor activity"/>
    <property type="evidence" value="ECO:0000318"/>
    <property type="project" value="GO_Central"/>
</dbReference>
<dbReference type="GeneID" id="20206442"/>
<reference evidence="3" key="3">
    <citation type="submission" date="2015-06" db="UniProtKB">
        <authorList>
            <consortium name="EnsemblMetazoa"/>
        </authorList>
    </citation>
    <scope>IDENTIFICATION</scope>
</reference>
<dbReference type="HOGENOM" id="CLU_015473_0_0_1"/>
<evidence type="ECO:0000256" key="1">
    <source>
        <dbReference type="SAM" id="SignalP"/>
    </source>
</evidence>
<evidence type="ECO:0000313" key="2">
    <source>
        <dbReference type="EMBL" id="ESN97723.1"/>
    </source>
</evidence>
<evidence type="ECO:0000313" key="4">
    <source>
        <dbReference type="Proteomes" id="UP000015101"/>
    </source>
</evidence>
<dbReference type="AlphaFoldDB" id="T1FC93"/>
<feature type="chain" id="PRO_5010980461" description="WSC domain-containing protein" evidence="1">
    <location>
        <begin position="24"/>
        <end position="597"/>
    </location>
</feature>
<dbReference type="InterPro" id="IPR051836">
    <property type="entry name" value="Kremen_rcpt"/>
</dbReference>
<sequence length="597" mass="68398">MDPRKLSLVVFVVLLASYHPTAAIESINETLLRFKNYRGCYAVNTIRDFPHSSPTINRCYTQCKPSNSSYYGMTARRTFRLSRDSSVACRIRFKITQLNYCNQETQIEVSRPIVNQVVLVGCFNVISFSLLHKVQIHLSVLMCQETCFKNMCKYCFVSKNIFISAYNKNTVHPKTLDFMLQHIACCKGPTHDPALTIQFRPNFRIDIRISICQLNINWRFFLYSIPKKCYCTNRVELFMQAQLRKCDNDPKNYSLLYDVSLDKNKYTPSTIYQFCLNDEEESTKNYCASSVCLPGWSGIICHEKDMNNSTSQGMTITTDLTNITTMISENGCRKNNGGCGDDICLELKHEDKKVDGLTFEVKCNPPDEEMFSFDDEVKPQSSMDYKGCFAKMKHVKMLRIHMVKSCFEYCKETLFYGMKEGILCSCGNNVDYEVNAEKCNTKCSDGLSCGGLSFYSVYAKKTDKIIDIGCFKHLELEDKHDDVLDKQICLKKCKKLGFPYSGINVNLKKLFFQSKTCQCGKKLKFKDQVNFEQCKQPSEFTLLSDLSPDLNVRGESTKYNYCINDKEESRKAYCGSGVCSSGWTGVLCDKRGFLVEF</sequence>
<dbReference type="OrthoDB" id="6082435at2759"/>
<evidence type="ECO:0008006" key="5">
    <source>
        <dbReference type="Google" id="ProtNLM"/>
    </source>
</evidence>
<dbReference type="EMBL" id="KB097304">
    <property type="protein sequence ID" value="ESN97723.1"/>
    <property type="molecule type" value="Genomic_DNA"/>
</dbReference>
<gene>
    <name evidence="3" type="primary">20206442</name>
    <name evidence="2" type="ORF">HELRODRAFT_177783</name>
</gene>
<accession>T1FC93</accession>
<dbReference type="EMBL" id="AMQM01006183">
    <property type="status" value="NOT_ANNOTATED_CDS"/>
    <property type="molecule type" value="Genomic_DNA"/>
</dbReference>
<dbReference type="Proteomes" id="UP000015101">
    <property type="component" value="Unassembled WGS sequence"/>
</dbReference>
<protein>
    <recommendedName>
        <fullName evidence="5">WSC domain-containing protein</fullName>
    </recommendedName>
</protein>
<organism evidence="3 4">
    <name type="scientific">Helobdella robusta</name>
    <name type="common">Californian leech</name>
    <dbReference type="NCBI Taxonomy" id="6412"/>
    <lineage>
        <taxon>Eukaryota</taxon>
        <taxon>Metazoa</taxon>
        <taxon>Spiralia</taxon>
        <taxon>Lophotrochozoa</taxon>
        <taxon>Annelida</taxon>
        <taxon>Clitellata</taxon>
        <taxon>Hirudinea</taxon>
        <taxon>Rhynchobdellida</taxon>
        <taxon>Glossiphoniidae</taxon>
        <taxon>Helobdella</taxon>
    </lineage>
</organism>
<dbReference type="InParanoid" id="T1FC93"/>
<dbReference type="PANTHER" id="PTHR24269">
    <property type="entry name" value="KREMEN PROTEIN"/>
    <property type="match status" value="1"/>
</dbReference>
<dbReference type="RefSeq" id="XP_009024182.1">
    <property type="nucleotide sequence ID" value="XM_009025934.1"/>
</dbReference>
<proteinExistence type="predicted"/>
<dbReference type="EnsemblMetazoa" id="HelroT177783">
    <property type="protein sequence ID" value="HelroP177783"/>
    <property type="gene ID" value="HelroG177783"/>
</dbReference>
<keyword evidence="1" id="KW-0732">Signal</keyword>
<keyword evidence="4" id="KW-1185">Reference proteome</keyword>
<name>T1FC93_HELRO</name>
<dbReference type="KEGG" id="hro:HELRODRAFT_177783"/>
<dbReference type="CTD" id="20206442"/>
<dbReference type="GO" id="GO:0005886">
    <property type="term" value="C:plasma membrane"/>
    <property type="evidence" value="ECO:0000318"/>
    <property type="project" value="GO_Central"/>
</dbReference>
<dbReference type="GO" id="GO:0007165">
    <property type="term" value="P:signal transduction"/>
    <property type="evidence" value="ECO:0000318"/>
    <property type="project" value="GO_Central"/>
</dbReference>
<reference evidence="4" key="1">
    <citation type="submission" date="2012-12" db="EMBL/GenBank/DDBJ databases">
        <authorList>
            <person name="Hellsten U."/>
            <person name="Grimwood J."/>
            <person name="Chapman J.A."/>
            <person name="Shapiro H."/>
            <person name="Aerts A."/>
            <person name="Otillar R.P."/>
            <person name="Terry A.Y."/>
            <person name="Boore J.L."/>
            <person name="Simakov O."/>
            <person name="Marletaz F."/>
            <person name="Cho S.-J."/>
            <person name="Edsinger-Gonzales E."/>
            <person name="Havlak P."/>
            <person name="Kuo D.-H."/>
            <person name="Larsson T."/>
            <person name="Lv J."/>
            <person name="Arendt D."/>
            <person name="Savage R."/>
            <person name="Osoegawa K."/>
            <person name="de Jong P."/>
            <person name="Lindberg D.R."/>
            <person name="Seaver E.C."/>
            <person name="Weisblat D.A."/>
            <person name="Putnam N.H."/>
            <person name="Grigoriev I.V."/>
            <person name="Rokhsar D.S."/>
        </authorList>
    </citation>
    <scope>NUCLEOTIDE SEQUENCE</scope>
</reference>
<evidence type="ECO:0000313" key="3">
    <source>
        <dbReference type="EnsemblMetazoa" id="HelroP177783"/>
    </source>
</evidence>
<dbReference type="eggNOG" id="ENOG502RTBD">
    <property type="taxonomic scope" value="Eukaryota"/>
</dbReference>